<dbReference type="AlphaFoldDB" id="A0A8J6TUG7"/>
<evidence type="ECO:0000256" key="8">
    <source>
        <dbReference type="PIRSR" id="PIRSR602481-2"/>
    </source>
</evidence>
<evidence type="ECO:0000256" key="2">
    <source>
        <dbReference type="ARBA" id="ARBA00022491"/>
    </source>
</evidence>
<dbReference type="SUPFAM" id="SSF46785">
    <property type="entry name" value="Winged helix' DNA-binding domain"/>
    <property type="match status" value="1"/>
</dbReference>
<dbReference type="GO" id="GO:0008270">
    <property type="term" value="F:zinc ion binding"/>
    <property type="evidence" value="ECO:0007669"/>
    <property type="project" value="TreeGrafter"/>
</dbReference>
<dbReference type="Gene3D" id="1.10.10.10">
    <property type="entry name" value="Winged helix-like DNA-binding domain superfamily/Winged helix DNA-binding domain"/>
    <property type="match status" value="1"/>
</dbReference>
<name>A0A8J6TUG7_9FIRM</name>
<dbReference type="InterPro" id="IPR036390">
    <property type="entry name" value="WH_DNA-bd_sf"/>
</dbReference>
<dbReference type="RefSeq" id="WP_154825480.1">
    <property type="nucleotide sequence ID" value="NZ_JACRTL010000002.1"/>
</dbReference>
<dbReference type="Gene3D" id="3.30.1490.190">
    <property type="match status" value="1"/>
</dbReference>
<feature type="binding site" evidence="8">
    <location>
        <position position="94"/>
    </location>
    <ligand>
        <name>Fe cation</name>
        <dbReference type="ChEBI" id="CHEBI:24875"/>
    </ligand>
</feature>
<comment type="cofactor">
    <cofactor evidence="7">
        <name>Zn(2+)</name>
        <dbReference type="ChEBI" id="CHEBI:29105"/>
    </cofactor>
    <text evidence="7">Binds 1 zinc ion per subunit.</text>
</comment>
<dbReference type="Proteomes" id="UP000632659">
    <property type="component" value="Unassembled WGS sequence"/>
</dbReference>
<organism evidence="9 10">
    <name type="scientific">Massiliimalia timonensis</name>
    <dbReference type="NCBI Taxonomy" id="1987501"/>
    <lineage>
        <taxon>Bacteria</taxon>
        <taxon>Bacillati</taxon>
        <taxon>Bacillota</taxon>
        <taxon>Clostridia</taxon>
        <taxon>Eubacteriales</taxon>
        <taxon>Oscillospiraceae</taxon>
        <taxon>Massiliimalia</taxon>
    </lineage>
</organism>
<keyword evidence="2" id="KW-0678">Repressor</keyword>
<dbReference type="Pfam" id="PF01475">
    <property type="entry name" value="FUR"/>
    <property type="match status" value="1"/>
</dbReference>
<comment type="caution">
    <text evidence="9">The sequence shown here is derived from an EMBL/GenBank/DDBJ whole genome shotgun (WGS) entry which is preliminary data.</text>
</comment>
<keyword evidence="7" id="KW-0479">Metal-binding</keyword>
<evidence type="ECO:0000256" key="7">
    <source>
        <dbReference type="PIRSR" id="PIRSR602481-1"/>
    </source>
</evidence>
<keyword evidence="5" id="KW-0238">DNA-binding</keyword>
<evidence type="ECO:0000256" key="6">
    <source>
        <dbReference type="ARBA" id="ARBA00023163"/>
    </source>
</evidence>
<dbReference type="InterPro" id="IPR043135">
    <property type="entry name" value="Fur_C"/>
</dbReference>
<accession>A0A8J6TUG7</accession>
<feature type="binding site" evidence="7">
    <location>
        <position position="79"/>
    </location>
    <ligand>
        <name>Zn(2+)</name>
        <dbReference type="ChEBI" id="CHEBI:29105"/>
    </ligand>
</feature>
<dbReference type="PANTHER" id="PTHR33202">
    <property type="entry name" value="ZINC UPTAKE REGULATION PROTEIN"/>
    <property type="match status" value="1"/>
</dbReference>
<dbReference type="GO" id="GO:1900376">
    <property type="term" value="P:regulation of secondary metabolite biosynthetic process"/>
    <property type="evidence" value="ECO:0007669"/>
    <property type="project" value="TreeGrafter"/>
</dbReference>
<reference evidence="9" key="1">
    <citation type="submission" date="2020-08" db="EMBL/GenBank/DDBJ databases">
        <title>Genome public.</title>
        <authorList>
            <person name="Liu C."/>
            <person name="Sun Q."/>
        </authorList>
    </citation>
    <scope>NUCLEOTIDE SEQUENCE</scope>
    <source>
        <strain evidence="9">NSJ-15</strain>
    </source>
</reference>
<dbReference type="CDD" id="cd07153">
    <property type="entry name" value="Fur_like"/>
    <property type="match status" value="1"/>
</dbReference>
<dbReference type="EMBL" id="JACRTL010000002">
    <property type="protein sequence ID" value="MBC8610558.1"/>
    <property type="molecule type" value="Genomic_DNA"/>
</dbReference>
<dbReference type="InterPro" id="IPR036388">
    <property type="entry name" value="WH-like_DNA-bd_sf"/>
</dbReference>
<dbReference type="GO" id="GO:0003700">
    <property type="term" value="F:DNA-binding transcription factor activity"/>
    <property type="evidence" value="ECO:0007669"/>
    <property type="project" value="InterPro"/>
</dbReference>
<dbReference type="GO" id="GO:0045892">
    <property type="term" value="P:negative regulation of DNA-templated transcription"/>
    <property type="evidence" value="ECO:0007669"/>
    <property type="project" value="TreeGrafter"/>
</dbReference>
<sequence>MKYSRQRELILRTVQEHPIHPTADDVYAMLKQTEPNLSLGTVYRNLNFLADHKMIRKILVPNASDRFDGMMDDHHHMLCTQCGEIFDLEHDLAEELSKEILQNTGFQMNRCGLMVLGICAHCRKESLIPATELRNKI</sequence>
<feature type="binding site" evidence="7">
    <location>
        <position position="122"/>
    </location>
    <ligand>
        <name>Zn(2+)</name>
        <dbReference type="ChEBI" id="CHEBI:29105"/>
    </ligand>
</feature>
<keyword evidence="10" id="KW-1185">Reference proteome</keyword>
<evidence type="ECO:0000256" key="3">
    <source>
        <dbReference type="ARBA" id="ARBA00022833"/>
    </source>
</evidence>
<comment type="similarity">
    <text evidence="1">Belongs to the Fur family.</text>
</comment>
<keyword evidence="6" id="KW-0804">Transcription</keyword>
<evidence type="ECO:0000313" key="10">
    <source>
        <dbReference type="Proteomes" id="UP000632659"/>
    </source>
</evidence>
<feature type="binding site" evidence="7">
    <location>
        <position position="82"/>
    </location>
    <ligand>
        <name>Zn(2+)</name>
        <dbReference type="ChEBI" id="CHEBI:29105"/>
    </ligand>
</feature>
<comment type="cofactor">
    <cofactor evidence="8">
        <name>Mn(2+)</name>
        <dbReference type="ChEBI" id="CHEBI:29035"/>
    </cofactor>
    <cofactor evidence="8">
        <name>Fe(2+)</name>
        <dbReference type="ChEBI" id="CHEBI:29033"/>
    </cofactor>
    <text evidence="8">Binds 1 Mn(2+) or Fe(2+) ion per subunit.</text>
</comment>
<keyword evidence="8" id="KW-0408">Iron</keyword>
<protein>
    <submittedName>
        <fullName evidence="9">Transcriptional repressor</fullName>
    </submittedName>
</protein>
<dbReference type="InterPro" id="IPR002481">
    <property type="entry name" value="FUR"/>
</dbReference>
<keyword evidence="3 7" id="KW-0862">Zinc</keyword>
<evidence type="ECO:0000256" key="4">
    <source>
        <dbReference type="ARBA" id="ARBA00023015"/>
    </source>
</evidence>
<proteinExistence type="inferred from homology"/>
<dbReference type="GO" id="GO:0000976">
    <property type="term" value="F:transcription cis-regulatory region binding"/>
    <property type="evidence" value="ECO:0007669"/>
    <property type="project" value="TreeGrafter"/>
</dbReference>
<gene>
    <name evidence="9" type="ORF">H8702_05405</name>
</gene>
<feature type="binding site" evidence="7">
    <location>
        <position position="119"/>
    </location>
    <ligand>
        <name>Zn(2+)</name>
        <dbReference type="ChEBI" id="CHEBI:29105"/>
    </ligand>
</feature>
<evidence type="ECO:0000256" key="5">
    <source>
        <dbReference type="ARBA" id="ARBA00023125"/>
    </source>
</evidence>
<keyword evidence="4" id="KW-0805">Transcription regulation</keyword>
<evidence type="ECO:0000313" key="9">
    <source>
        <dbReference type="EMBL" id="MBC8610558.1"/>
    </source>
</evidence>
<evidence type="ECO:0000256" key="1">
    <source>
        <dbReference type="ARBA" id="ARBA00007957"/>
    </source>
</evidence>
<dbReference type="PANTHER" id="PTHR33202:SF7">
    <property type="entry name" value="FERRIC UPTAKE REGULATION PROTEIN"/>
    <property type="match status" value="1"/>
</dbReference>